<evidence type="ECO:0000259" key="2">
    <source>
        <dbReference type="Pfam" id="PF00535"/>
    </source>
</evidence>
<sequence>MVHRWISSAGPGPEGTALSDHPARRRPLVPGSTNRGTRAGHDPAEGPRQTRPLRVAVVLASANRPDLLGEVVADLQRQTWRDFTLVLSVPDESSLPAGPLPEGTVVVHDRGLAAQRNAGLAAVPEATHVFCFDDDAVVREDFLERAVLFFAAHPEVVALTGQVLLDGAAGDEIPRDEADQALAASSAAPPSGRWTPSRELYGCNFAFRADAVGGERFDARLPLYSWLEDHDFARRLMRHGALAKVDDCVIVHRGVKSGGRMAHERLGYSQVMNPAYLHHVGSFPLWLTVYETLPRTTKNVVRAVRGPEAEWRRERVRGNARAMGDVLRRRFTPERILDLPLSRDRRAGRLTPDSSGRPR</sequence>
<dbReference type="PANTHER" id="PTHR43685">
    <property type="entry name" value="GLYCOSYLTRANSFERASE"/>
    <property type="match status" value="1"/>
</dbReference>
<keyword evidence="3" id="KW-0808">Transferase</keyword>
<dbReference type="PANTHER" id="PTHR43685:SF2">
    <property type="entry name" value="GLYCOSYLTRANSFERASE 2-LIKE DOMAIN-CONTAINING PROTEIN"/>
    <property type="match status" value="1"/>
</dbReference>
<dbReference type="AlphaFoldDB" id="A0A6P0EUC4"/>
<evidence type="ECO:0000313" key="4">
    <source>
        <dbReference type="EMBL" id="NEN51371.1"/>
    </source>
</evidence>
<dbReference type="InterPro" id="IPR029044">
    <property type="entry name" value="Nucleotide-diphossugar_trans"/>
</dbReference>
<dbReference type="SUPFAM" id="SSF53448">
    <property type="entry name" value="Nucleotide-diphospho-sugar transferases"/>
    <property type="match status" value="1"/>
</dbReference>
<evidence type="ECO:0000313" key="6">
    <source>
        <dbReference type="Proteomes" id="UP000471152"/>
    </source>
</evidence>
<reference evidence="3 5" key="1">
    <citation type="submission" date="2020-01" db="EMBL/GenBank/DDBJ databases">
        <title>the WGS Modestobacter muralis CPCC 204518.</title>
        <authorList>
            <person name="Jiang Z."/>
        </authorList>
    </citation>
    <scope>NUCLEOTIDE SEQUENCE [LARGE SCALE GENOMIC DNA]</scope>
    <source>
        <strain evidence="3 5">DSM 100205</strain>
    </source>
</reference>
<dbReference type="InterPro" id="IPR001173">
    <property type="entry name" value="Glyco_trans_2-like"/>
</dbReference>
<reference evidence="4 6" key="2">
    <citation type="submission" date="2020-02" db="EMBL/GenBank/DDBJ databases">
        <title>The WGS of Modestobacter muralis DSM 100205.</title>
        <authorList>
            <person name="Jiang Z."/>
        </authorList>
    </citation>
    <scope>NUCLEOTIDE SEQUENCE [LARGE SCALE GENOMIC DNA]</scope>
    <source>
        <strain evidence="4 6">DSM 100205</strain>
    </source>
</reference>
<dbReference type="Pfam" id="PF00535">
    <property type="entry name" value="Glycos_transf_2"/>
    <property type="match status" value="1"/>
</dbReference>
<protein>
    <submittedName>
        <fullName evidence="3">Glycosyltransferase family 2 protein</fullName>
    </submittedName>
</protein>
<dbReference type="EMBL" id="JAAGWB010000025">
    <property type="protein sequence ID" value="NEN51371.1"/>
    <property type="molecule type" value="Genomic_DNA"/>
</dbReference>
<dbReference type="Gene3D" id="3.90.550.10">
    <property type="entry name" value="Spore Coat Polysaccharide Biosynthesis Protein SpsA, Chain A"/>
    <property type="match status" value="1"/>
</dbReference>
<feature type="domain" description="Glycosyltransferase 2-like" evidence="2">
    <location>
        <begin position="57"/>
        <end position="162"/>
    </location>
</feature>
<name>A0A6P0EUC4_9ACTN</name>
<organism evidence="3 5">
    <name type="scientific">Modestobacter muralis</name>
    <dbReference type="NCBI Taxonomy" id="1608614"/>
    <lineage>
        <taxon>Bacteria</taxon>
        <taxon>Bacillati</taxon>
        <taxon>Actinomycetota</taxon>
        <taxon>Actinomycetes</taxon>
        <taxon>Geodermatophilales</taxon>
        <taxon>Geodermatophilaceae</taxon>
        <taxon>Modestobacter</taxon>
    </lineage>
</organism>
<dbReference type="Proteomes" id="UP000468828">
    <property type="component" value="Unassembled WGS sequence"/>
</dbReference>
<keyword evidence="5" id="KW-1185">Reference proteome</keyword>
<comment type="caution">
    <text evidence="3">The sequence shown here is derived from an EMBL/GenBank/DDBJ whole genome shotgun (WGS) entry which is preliminary data.</text>
</comment>
<dbReference type="EMBL" id="JAAGWH010000023">
    <property type="protein sequence ID" value="NEK94483.1"/>
    <property type="molecule type" value="Genomic_DNA"/>
</dbReference>
<dbReference type="Proteomes" id="UP000471152">
    <property type="component" value="Unassembled WGS sequence"/>
</dbReference>
<dbReference type="InterPro" id="IPR050834">
    <property type="entry name" value="Glycosyltransf_2"/>
</dbReference>
<dbReference type="GO" id="GO:0016740">
    <property type="term" value="F:transferase activity"/>
    <property type="evidence" value="ECO:0007669"/>
    <property type="project" value="UniProtKB-KW"/>
</dbReference>
<proteinExistence type="predicted"/>
<evidence type="ECO:0000313" key="5">
    <source>
        <dbReference type="Proteomes" id="UP000468828"/>
    </source>
</evidence>
<gene>
    <name evidence="4" type="ORF">G3R41_10560</name>
    <name evidence="3" type="ORF">GCU67_09905</name>
</gene>
<evidence type="ECO:0000256" key="1">
    <source>
        <dbReference type="SAM" id="MobiDB-lite"/>
    </source>
</evidence>
<evidence type="ECO:0000313" key="3">
    <source>
        <dbReference type="EMBL" id="NEK94483.1"/>
    </source>
</evidence>
<feature type="region of interest" description="Disordered" evidence="1">
    <location>
        <begin position="1"/>
        <end position="51"/>
    </location>
</feature>
<accession>A0A6P0EUC4</accession>